<reference evidence="2" key="1">
    <citation type="submission" date="2023-02" db="EMBL/GenBank/DDBJ databases">
        <title>A novel hydrolase synthesized by Rhodococcus erythropolis HQ is responsible for the detoxification of Zearalenone.</title>
        <authorList>
            <person name="Hu J."/>
            <person name="Xu J."/>
        </authorList>
    </citation>
    <scope>NUCLEOTIDE SEQUENCE</scope>
    <source>
        <strain evidence="2">HQ</strain>
    </source>
</reference>
<evidence type="ECO:0000256" key="1">
    <source>
        <dbReference type="SAM" id="MobiDB-lite"/>
    </source>
</evidence>
<dbReference type="Proteomes" id="UP001217325">
    <property type="component" value="Unassembled WGS sequence"/>
</dbReference>
<gene>
    <name evidence="2" type="ORF">PXH69_29235</name>
</gene>
<dbReference type="EMBL" id="JARDXE010000023">
    <property type="protein sequence ID" value="MDE8649063.1"/>
    <property type="molecule type" value="Genomic_DNA"/>
</dbReference>
<evidence type="ECO:0000313" key="3">
    <source>
        <dbReference type="Proteomes" id="UP001217325"/>
    </source>
</evidence>
<sequence length="105" mass="11575">MTTAAPTAGELTPPATHEDPPVPTTPNAAARLVESAQHHVDAWADTGDGYRNLGKRHVLQCLWCEKYFGGRTKADALVNYRKHEKEMSDVAHRAHAAQFDADRRA</sequence>
<proteinExistence type="predicted"/>
<accession>A0AAW6LT65</accession>
<feature type="region of interest" description="Disordered" evidence="1">
    <location>
        <begin position="1"/>
        <end position="26"/>
    </location>
</feature>
<protein>
    <submittedName>
        <fullName evidence="2">Uncharacterized protein</fullName>
    </submittedName>
</protein>
<evidence type="ECO:0000313" key="2">
    <source>
        <dbReference type="EMBL" id="MDE8649063.1"/>
    </source>
</evidence>
<organism evidence="2 3">
    <name type="scientific">Rhodococcus qingshengii</name>
    <dbReference type="NCBI Taxonomy" id="334542"/>
    <lineage>
        <taxon>Bacteria</taxon>
        <taxon>Bacillati</taxon>
        <taxon>Actinomycetota</taxon>
        <taxon>Actinomycetes</taxon>
        <taxon>Mycobacteriales</taxon>
        <taxon>Nocardiaceae</taxon>
        <taxon>Rhodococcus</taxon>
        <taxon>Rhodococcus erythropolis group</taxon>
    </lineage>
</organism>
<comment type="caution">
    <text evidence="2">The sequence shown here is derived from an EMBL/GenBank/DDBJ whole genome shotgun (WGS) entry which is preliminary data.</text>
</comment>
<name>A0AAW6LT65_RHOSG</name>
<dbReference type="RefSeq" id="WP_275232767.1">
    <property type="nucleotide sequence ID" value="NZ_JARDXE010000023.1"/>
</dbReference>
<dbReference type="AlphaFoldDB" id="A0AAW6LT65"/>